<dbReference type="PANTHER" id="PTHR35504">
    <property type="entry name" value="PROTEIN EMBRYONIC FLOWER 1"/>
    <property type="match status" value="1"/>
</dbReference>
<dbReference type="EMBL" id="GGEC01022952">
    <property type="protein sequence ID" value="MBX03436.1"/>
    <property type="molecule type" value="Transcribed_RNA"/>
</dbReference>
<evidence type="ECO:0000313" key="1">
    <source>
        <dbReference type="EMBL" id="MBX03436.1"/>
    </source>
</evidence>
<dbReference type="GO" id="GO:0045892">
    <property type="term" value="P:negative regulation of DNA-templated transcription"/>
    <property type="evidence" value="ECO:0007669"/>
    <property type="project" value="InterPro"/>
</dbReference>
<name>A0A2P2KCH3_RHIMU</name>
<dbReference type="InterPro" id="IPR034583">
    <property type="entry name" value="EMF1"/>
</dbReference>
<reference evidence="1" key="1">
    <citation type="submission" date="2018-02" db="EMBL/GenBank/DDBJ databases">
        <title>Rhizophora mucronata_Transcriptome.</title>
        <authorList>
            <person name="Meera S.P."/>
            <person name="Sreeshan A."/>
            <person name="Augustine A."/>
        </authorList>
    </citation>
    <scope>NUCLEOTIDE SEQUENCE</scope>
    <source>
        <tissue evidence="1">Leaf</tissue>
    </source>
</reference>
<dbReference type="PANTHER" id="PTHR35504:SF1">
    <property type="entry name" value="PROTEIN EMBRYONIC FLOWER 1"/>
    <property type="match status" value="1"/>
</dbReference>
<organism evidence="1">
    <name type="scientific">Rhizophora mucronata</name>
    <name type="common">Asiatic mangrove</name>
    <dbReference type="NCBI Taxonomy" id="61149"/>
    <lineage>
        <taxon>Eukaryota</taxon>
        <taxon>Viridiplantae</taxon>
        <taxon>Streptophyta</taxon>
        <taxon>Embryophyta</taxon>
        <taxon>Tracheophyta</taxon>
        <taxon>Spermatophyta</taxon>
        <taxon>Magnoliopsida</taxon>
        <taxon>eudicotyledons</taxon>
        <taxon>Gunneridae</taxon>
        <taxon>Pentapetalae</taxon>
        <taxon>rosids</taxon>
        <taxon>fabids</taxon>
        <taxon>Malpighiales</taxon>
        <taxon>Rhizophoraceae</taxon>
        <taxon>Rhizophora</taxon>
    </lineage>
</organism>
<dbReference type="AlphaFoldDB" id="A0A2P2KCH3"/>
<dbReference type="GO" id="GO:0009910">
    <property type="term" value="P:negative regulation of flower development"/>
    <property type="evidence" value="ECO:0007669"/>
    <property type="project" value="InterPro"/>
</dbReference>
<sequence length="355" mass="38913">MPKFAPMVYTIPQKFATPHSNIDVLSCMSGAGSMRKEENNGDRDLRFHQSSAKIGKQLRNFSPDTLSRTQAEHPFSCKHNMIEPSQKPVGSLELYSNETIPAMHLLSLVDAGIRSTTPISMEVPADFLRRPSINHGPSPKHISRLVPGVHKASNAMKDLPCHGKNQLAGNSHDGTSAIPTTVGASSSSPRHVSNFRTASDFTAQLSREMEERKGSDVCFQNKGRSQKSVSANVGFGSTCGSIPVHSMQTIFSGARDPRMFPLQFHAFDNSTKHRIQATSTCVTVQPHKNRPETQICNINRNPSDFGIPDDENEYMIQGKDLKIRGGILDTAGCNVVRLDGHKRQRKCPTAKEGGI</sequence>
<proteinExistence type="predicted"/>
<accession>A0A2P2KCH3</accession>
<protein>
    <submittedName>
        <fullName evidence="1">Uncharacterized protein</fullName>
    </submittedName>
</protein>
<dbReference type="GO" id="GO:0048367">
    <property type="term" value="P:shoot system development"/>
    <property type="evidence" value="ECO:0007669"/>
    <property type="project" value="InterPro"/>
</dbReference>